<dbReference type="GeneID" id="87842489"/>
<dbReference type="SMART" id="SM00484">
    <property type="entry name" value="XPGI"/>
    <property type="match status" value="1"/>
</dbReference>
<evidence type="ECO:0000256" key="14">
    <source>
        <dbReference type="SAM" id="MobiDB-lite"/>
    </source>
</evidence>
<gene>
    <name evidence="17" type="ORF">B0H64DRAFT_421849</name>
</gene>
<keyword evidence="5" id="KW-0479">Metal-binding</keyword>
<feature type="compositionally biased region" description="Acidic residues" evidence="14">
    <location>
        <begin position="1180"/>
        <end position="1204"/>
    </location>
</feature>
<feature type="compositionally biased region" description="Acidic residues" evidence="14">
    <location>
        <begin position="803"/>
        <end position="813"/>
    </location>
</feature>
<dbReference type="PRINTS" id="PR00853">
    <property type="entry name" value="XPGRADSUPER"/>
</dbReference>
<dbReference type="RefSeq" id="XP_062664386.1">
    <property type="nucleotide sequence ID" value="XM_062805541.1"/>
</dbReference>
<feature type="region of interest" description="Disordered" evidence="14">
    <location>
        <begin position="423"/>
        <end position="735"/>
    </location>
</feature>
<feature type="compositionally biased region" description="Polar residues" evidence="14">
    <location>
        <begin position="704"/>
        <end position="716"/>
    </location>
</feature>
<evidence type="ECO:0000256" key="12">
    <source>
        <dbReference type="ARBA" id="ARBA00038112"/>
    </source>
</evidence>
<keyword evidence="8" id="KW-0378">Hydrolase</keyword>
<feature type="region of interest" description="Disordered" evidence="14">
    <location>
        <begin position="1144"/>
        <end position="1214"/>
    </location>
</feature>
<dbReference type="FunFam" id="3.40.50.1010:FF:000025">
    <property type="entry name" value="DNA repair protein RAD2"/>
    <property type="match status" value="1"/>
</dbReference>
<evidence type="ECO:0000313" key="17">
    <source>
        <dbReference type="EMBL" id="KAK3300872.1"/>
    </source>
</evidence>
<keyword evidence="9" id="KW-0460">Magnesium</keyword>
<dbReference type="CDD" id="cd09904">
    <property type="entry name" value="H3TH_XPG"/>
    <property type="match status" value="1"/>
</dbReference>
<feature type="compositionally biased region" description="Low complexity" evidence="14">
    <location>
        <begin position="1610"/>
        <end position="1658"/>
    </location>
</feature>
<reference evidence="17" key="1">
    <citation type="journal article" date="2023" name="Mol. Phylogenet. Evol.">
        <title>Genome-scale phylogeny and comparative genomics of the fungal order Sordariales.</title>
        <authorList>
            <person name="Hensen N."/>
            <person name="Bonometti L."/>
            <person name="Westerberg I."/>
            <person name="Brannstrom I.O."/>
            <person name="Guillou S."/>
            <person name="Cros-Aarteil S."/>
            <person name="Calhoun S."/>
            <person name="Haridas S."/>
            <person name="Kuo A."/>
            <person name="Mondo S."/>
            <person name="Pangilinan J."/>
            <person name="Riley R."/>
            <person name="LaButti K."/>
            <person name="Andreopoulos B."/>
            <person name="Lipzen A."/>
            <person name="Chen C."/>
            <person name="Yan M."/>
            <person name="Daum C."/>
            <person name="Ng V."/>
            <person name="Clum A."/>
            <person name="Steindorff A."/>
            <person name="Ohm R.A."/>
            <person name="Martin F."/>
            <person name="Silar P."/>
            <person name="Natvig D.O."/>
            <person name="Lalanne C."/>
            <person name="Gautier V."/>
            <person name="Ament-Velasquez S.L."/>
            <person name="Kruys A."/>
            <person name="Hutchinson M.I."/>
            <person name="Powell A.J."/>
            <person name="Barry K."/>
            <person name="Miller A.N."/>
            <person name="Grigoriev I.V."/>
            <person name="Debuchy R."/>
            <person name="Gladieux P."/>
            <person name="Hiltunen Thoren M."/>
            <person name="Johannesson H."/>
        </authorList>
    </citation>
    <scope>NUCLEOTIDE SEQUENCE</scope>
    <source>
        <strain evidence="17">CBS 168.71</strain>
    </source>
</reference>
<dbReference type="Pfam" id="PF00867">
    <property type="entry name" value="XPG_I"/>
    <property type="match status" value="1"/>
</dbReference>
<dbReference type="SUPFAM" id="SSF88723">
    <property type="entry name" value="PIN domain-like"/>
    <property type="match status" value="1"/>
</dbReference>
<feature type="compositionally biased region" description="Acidic residues" evidence="14">
    <location>
        <begin position="567"/>
        <end position="580"/>
    </location>
</feature>
<dbReference type="SUPFAM" id="SSF47807">
    <property type="entry name" value="5' to 3' exonuclease, C-terminal subdomain"/>
    <property type="match status" value="1"/>
</dbReference>
<evidence type="ECO:0000259" key="15">
    <source>
        <dbReference type="SMART" id="SM00484"/>
    </source>
</evidence>
<dbReference type="PANTHER" id="PTHR16171:SF7">
    <property type="entry name" value="DNA REPAIR PROTEIN RAD2"/>
    <property type="match status" value="1"/>
</dbReference>
<dbReference type="InterPro" id="IPR006085">
    <property type="entry name" value="XPG_DNA_repair_N"/>
</dbReference>
<keyword evidence="18" id="KW-1185">Reference proteome</keyword>
<organism evidence="17 18">
    <name type="scientific">Chaetomium fimeti</name>
    <dbReference type="NCBI Taxonomy" id="1854472"/>
    <lineage>
        <taxon>Eukaryota</taxon>
        <taxon>Fungi</taxon>
        <taxon>Dikarya</taxon>
        <taxon>Ascomycota</taxon>
        <taxon>Pezizomycotina</taxon>
        <taxon>Sordariomycetes</taxon>
        <taxon>Sordariomycetidae</taxon>
        <taxon>Sordariales</taxon>
        <taxon>Chaetomiaceae</taxon>
        <taxon>Chaetomium</taxon>
    </lineage>
</organism>
<keyword evidence="4" id="KW-0540">Nuclease</keyword>
<comment type="similarity">
    <text evidence="3">Belongs to the XPG/RAD2 endonuclease family. XPG subfamily.</text>
</comment>
<feature type="compositionally biased region" description="Acidic residues" evidence="14">
    <location>
        <begin position="643"/>
        <end position="659"/>
    </location>
</feature>
<accession>A0AAE0LX69</accession>
<dbReference type="CDD" id="cd09868">
    <property type="entry name" value="PIN_XPG_RAD2"/>
    <property type="match status" value="2"/>
</dbReference>
<dbReference type="PANTHER" id="PTHR16171">
    <property type="entry name" value="DNA REPAIR PROTEIN COMPLEMENTING XP-G CELLS-RELATED"/>
    <property type="match status" value="1"/>
</dbReference>
<dbReference type="InterPro" id="IPR018805">
    <property type="entry name" value="YJL171C/Tos1_C"/>
</dbReference>
<comment type="caution">
    <text evidence="17">The sequence shown here is derived from an EMBL/GenBank/DDBJ whole genome shotgun (WGS) entry which is preliminary data.</text>
</comment>
<dbReference type="EMBL" id="JAUEPN010000001">
    <property type="protein sequence ID" value="KAK3300872.1"/>
    <property type="molecule type" value="Genomic_DNA"/>
</dbReference>
<feature type="compositionally biased region" description="Basic and acidic residues" evidence="14">
    <location>
        <begin position="555"/>
        <end position="565"/>
    </location>
</feature>
<evidence type="ECO:0000256" key="4">
    <source>
        <dbReference type="ARBA" id="ARBA00022722"/>
    </source>
</evidence>
<feature type="domain" description="XPG-I" evidence="15">
    <location>
        <begin position="882"/>
        <end position="951"/>
    </location>
</feature>
<dbReference type="InterPro" id="IPR006084">
    <property type="entry name" value="XPG/Rad2"/>
</dbReference>
<evidence type="ECO:0000256" key="8">
    <source>
        <dbReference type="ARBA" id="ARBA00022801"/>
    </source>
</evidence>
<sequence>MGVQGLWTVAQPCARPTNLSTLNRKRLAIDASIWIYQFLKAVRDKEGNALRNSHVVGFFRRICKLLWYGVKPVFVFDGGAPALKRATLQGRRRRREGRREDATRTAGKLLAVQMQRMAEEEEEKRKKRADAAAGEVEEEQEQLPSMDQIVYADELGMSKQERQKNRKFHKQDAYHLPELQNGIEGMGKPNDPRIMSIDELEEYARQFNDGEDINLYDFSKIDFDGEFFKSLPPADRYNILNAARIRSRLRMGLSKDQLDGMFPDRMAFSRFQIERVRERNHLTQRLMYEMGMTGTDLTMAVNRVAGDRTREYILVKNEGAEGGWALGVVSKDKDRGQIHKPIDIDALEFQYQKQNDEDEWEDEDFEDVPIEGLNRLPKIRATEVEESLFVDNGEATLFENEDALQGDEDEDLSRAIALSLQNQHNVGRGDDDGEAEGLDEELEDAPAPEWKQKAAEAPKPIVSTSGRMVAHIVNNRASAAVPRRRDSGSSDSDVDLQSALAAARAKQPRVQPVKKPAPAPVKPNNVKNPFDGPLPFEKLNWQSAFGGRLAPSSTEKPKEHQKPQDVETGDLEAVSDEEAGGFEKESSRDRAVAGADDKPRPLPPWLTDDTDIRESVRKQQQALERQMNEDDEEFEELKFGQDDVIEIESSSDDGSDIEILDAPPPIEDPVIKEPAVNLLSLEDGTPPETSQIPVEPEILDTTIGADTTSQEPTGTGDQEAREMPVKPTVDDPEDDEMEFEDVIVSAGPEQAAEAPIDDARMAEEARIEAELFGEGTPPPAQQIRTEGLALPHEGSPIDPDAPGPEEFEDFSDPEEEELLAQMAEEAEEHARFASELNNKSQRENQQAYEQELRALRAQQKKDRRDADEVTQVMVTECQALLTLFGIPYITAPMEAEAQCAELVHLNLVDGIVTDDSDTFLFGGTRVYKNMFNGNKYVECYLAKDLETELSLSREQLISLAQLLGSDYTEGLPGVGPVTALEILSEFPGADGLSEFRDWWQDIQNRGRPKEADAASPFRRKFRKAHATKLFLPPGFPNPAVADAYLQPEVDSNTEPFQWGVPDLDGLRHFLMTTIGWGQERTDEVLVPVIRDMNKRDVEGTQSNITRFFSGSVGAGAMEAFAPRQRGAGGSKRMADAVSRLRARTGVGGGSGLGDVVEMPVAPPPGPKGRRKRKARAPVAVDDDQEDGGDGVEGEDGEEEEEEEGAGSKAKGKRTRASRSFWDEALYIHISTTMRTQITTAMLAMVGAAHAAVAPLVYSAAQKLCEGKSVEEKGNTYCQKVQRISYENMGVGKGGSYNEVVNMDQKTGKCKFQPATFSGPLAPFVDPLSLHFRGPLNLKQVAVYTLEPPSNKASQTQSKSTKATRGIKARAANIGYGQHRAPHLEHYYNAFMKGFNNGTHWRPPINDHRNHTGDKHSEVSVSMPTGSSSRLEIWKLPPTSTLDSATKKNIETVIITSTVIMTVDTTLTLDSTAAATTTNTGASGFVMVTVTVTSHVTRTSRIGEYNEQDSGSIGTPTPSMITVVSNMGSSISTMPAGVGGSDTAFSTTSMANVVSSPSILTSIVSSASGTGVGTLVQSSKPASFGSSAPASAISSRRRCSKSIAPSLLTTGLASTSSSSSSPNFSSAPSTSPAAHTSSSIGSSSRTKSYSVVPISGPSSVPAPIPSSSPGGSKKSSQFVRTGYYNAEQQKAEGVMFLGNYGGQGSGKWTPTFGNTLSYVNADGTGGAANATTLKDTTLLSSKEVALFTDEPCDGSCGYVQNGSVAYNTCSCWSTGCGELDIFEVLSPGHDKAKTTVRATYQGGDPNWFERPVDASRPVRLAVVFDGQRGAVEIMVLGRGEGDFPEVLAAGGREGVRGLGDGDGDGGGGVGSLYRMGG</sequence>
<feature type="region of interest" description="Disordered" evidence="14">
    <location>
        <begin position="790"/>
        <end position="813"/>
    </location>
</feature>
<dbReference type="GO" id="GO:0005634">
    <property type="term" value="C:nucleus"/>
    <property type="evidence" value="ECO:0007669"/>
    <property type="project" value="UniProtKB-SubCell"/>
</dbReference>
<evidence type="ECO:0000256" key="10">
    <source>
        <dbReference type="ARBA" id="ARBA00023204"/>
    </source>
</evidence>
<name>A0AAE0LX69_9PEZI</name>
<feature type="compositionally biased region" description="Acidic residues" evidence="14">
    <location>
        <begin position="431"/>
        <end position="446"/>
    </location>
</feature>
<dbReference type="GO" id="GO:0003697">
    <property type="term" value="F:single-stranded DNA binding"/>
    <property type="evidence" value="ECO:0007669"/>
    <property type="project" value="InterPro"/>
</dbReference>
<evidence type="ECO:0000313" key="18">
    <source>
        <dbReference type="Proteomes" id="UP001278766"/>
    </source>
</evidence>
<dbReference type="PRINTS" id="PR00066">
    <property type="entry name" value="XRODRMPGMNTG"/>
</dbReference>
<dbReference type="InterPro" id="IPR006086">
    <property type="entry name" value="XPG-I_dom"/>
</dbReference>
<feature type="region of interest" description="Disordered" evidence="14">
    <location>
        <begin position="119"/>
        <end position="143"/>
    </location>
</feature>
<evidence type="ECO:0000256" key="11">
    <source>
        <dbReference type="ARBA" id="ARBA00023242"/>
    </source>
</evidence>
<keyword evidence="6" id="KW-0255">Endonuclease</keyword>
<dbReference type="InterPro" id="IPR019974">
    <property type="entry name" value="XPG_CS"/>
</dbReference>
<feature type="domain" description="XPG N-terminal" evidence="16">
    <location>
        <begin position="1"/>
        <end position="98"/>
    </location>
</feature>
<comment type="similarity">
    <text evidence="12">Belongs to the XPG/RAD2 endonuclease family. GEN subfamily.</text>
</comment>
<dbReference type="GO" id="GO:0046872">
    <property type="term" value="F:metal ion binding"/>
    <property type="evidence" value="ECO:0007669"/>
    <property type="project" value="UniProtKB-KW"/>
</dbReference>
<reference evidence="17" key="2">
    <citation type="submission" date="2023-06" db="EMBL/GenBank/DDBJ databases">
        <authorList>
            <consortium name="Lawrence Berkeley National Laboratory"/>
            <person name="Haridas S."/>
            <person name="Hensen N."/>
            <person name="Bonometti L."/>
            <person name="Westerberg I."/>
            <person name="Brannstrom I.O."/>
            <person name="Guillou S."/>
            <person name="Cros-Aarteil S."/>
            <person name="Calhoun S."/>
            <person name="Kuo A."/>
            <person name="Mondo S."/>
            <person name="Pangilinan J."/>
            <person name="Riley R."/>
            <person name="Labutti K."/>
            <person name="Andreopoulos B."/>
            <person name="Lipzen A."/>
            <person name="Chen C."/>
            <person name="Yanf M."/>
            <person name="Daum C."/>
            <person name="Ng V."/>
            <person name="Clum A."/>
            <person name="Steindorff A."/>
            <person name="Ohm R."/>
            <person name="Martin F."/>
            <person name="Silar P."/>
            <person name="Natvig D."/>
            <person name="Lalanne C."/>
            <person name="Gautier V."/>
            <person name="Ament-Velasquez S.L."/>
            <person name="Kruys A."/>
            <person name="Hutchinson M.I."/>
            <person name="Powell A.J."/>
            <person name="Barry K."/>
            <person name="Miller A.N."/>
            <person name="Grigoriev I.V."/>
            <person name="Debuchy R."/>
            <person name="Gladieux P."/>
            <person name="Thoren M.H."/>
            <person name="Johannesson H."/>
        </authorList>
    </citation>
    <scope>NUCLEOTIDE SEQUENCE</scope>
    <source>
        <strain evidence="17">CBS 168.71</strain>
    </source>
</reference>
<evidence type="ECO:0000256" key="5">
    <source>
        <dbReference type="ARBA" id="ARBA00022723"/>
    </source>
</evidence>
<feature type="region of interest" description="Disordered" evidence="14">
    <location>
        <begin position="826"/>
        <end position="847"/>
    </location>
</feature>
<dbReference type="FunFam" id="1.10.150.20:FF:000030">
    <property type="entry name" value="Flap endonuclease GEN-like 1"/>
    <property type="match status" value="1"/>
</dbReference>
<comment type="cofactor">
    <cofactor evidence="1">
        <name>Mg(2+)</name>
        <dbReference type="ChEBI" id="CHEBI:18420"/>
    </cofactor>
</comment>
<feature type="compositionally biased region" description="Polar residues" evidence="14">
    <location>
        <begin position="835"/>
        <end position="847"/>
    </location>
</feature>
<proteinExistence type="inferred from homology"/>
<dbReference type="Proteomes" id="UP001278766">
    <property type="component" value="Unassembled WGS sequence"/>
</dbReference>
<dbReference type="GO" id="GO:0048256">
    <property type="term" value="F:flap endonuclease activity"/>
    <property type="evidence" value="ECO:0007669"/>
    <property type="project" value="UniProtKB-ARBA"/>
</dbReference>
<dbReference type="InterPro" id="IPR018807">
    <property type="entry name" value="YJL171C/Tos1_N"/>
</dbReference>
<evidence type="ECO:0000259" key="16">
    <source>
        <dbReference type="SMART" id="SM00485"/>
    </source>
</evidence>
<dbReference type="InterPro" id="IPR036279">
    <property type="entry name" value="5-3_exonuclease_C_sf"/>
</dbReference>
<evidence type="ECO:0000256" key="1">
    <source>
        <dbReference type="ARBA" id="ARBA00001946"/>
    </source>
</evidence>
<dbReference type="InterPro" id="IPR008918">
    <property type="entry name" value="HhH2"/>
</dbReference>
<evidence type="ECO:0000256" key="13">
    <source>
        <dbReference type="ARBA" id="ARBA00053135"/>
    </source>
</evidence>
<dbReference type="InterPro" id="IPR029060">
    <property type="entry name" value="PIN-like_dom_sf"/>
</dbReference>
<comment type="subcellular location">
    <subcellularLocation>
        <location evidence="2">Nucleus</location>
    </subcellularLocation>
</comment>
<dbReference type="FunFam" id="3.40.50.1010:FF:000061">
    <property type="entry name" value="Single-stranded DNA endonuclease (Eurofung)"/>
    <property type="match status" value="1"/>
</dbReference>
<feature type="compositionally biased region" description="Basic and acidic residues" evidence="14">
    <location>
        <begin position="581"/>
        <end position="600"/>
    </location>
</feature>
<evidence type="ECO:0000256" key="2">
    <source>
        <dbReference type="ARBA" id="ARBA00004123"/>
    </source>
</evidence>
<dbReference type="Gene3D" id="3.40.50.1010">
    <property type="entry name" value="5'-nuclease"/>
    <property type="match status" value="2"/>
</dbReference>
<dbReference type="InterPro" id="IPR003903">
    <property type="entry name" value="UIM_dom"/>
</dbReference>
<dbReference type="GO" id="GO:0006289">
    <property type="term" value="P:nucleotide-excision repair"/>
    <property type="evidence" value="ECO:0007669"/>
    <property type="project" value="InterPro"/>
</dbReference>
<keyword evidence="10" id="KW-0234">DNA repair</keyword>
<feature type="region of interest" description="Disordered" evidence="14">
    <location>
        <begin position="1610"/>
        <end position="1676"/>
    </location>
</feature>
<dbReference type="PROSITE" id="PS00842">
    <property type="entry name" value="XPG_2"/>
    <property type="match status" value="1"/>
</dbReference>
<dbReference type="SMART" id="SM00279">
    <property type="entry name" value="HhH2"/>
    <property type="match status" value="1"/>
</dbReference>
<evidence type="ECO:0000256" key="7">
    <source>
        <dbReference type="ARBA" id="ARBA00022763"/>
    </source>
</evidence>
<keyword evidence="11" id="KW-0539">Nucleus</keyword>
<dbReference type="Pfam" id="PF00752">
    <property type="entry name" value="XPG_N"/>
    <property type="match status" value="1"/>
</dbReference>
<dbReference type="Gene3D" id="1.10.150.20">
    <property type="entry name" value="5' to 3' exonuclease, C-terminal subdomain"/>
    <property type="match status" value="1"/>
</dbReference>
<evidence type="ECO:0000256" key="3">
    <source>
        <dbReference type="ARBA" id="ARBA00005283"/>
    </source>
</evidence>
<evidence type="ECO:0000256" key="9">
    <source>
        <dbReference type="ARBA" id="ARBA00022842"/>
    </source>
</evidence>
<protein>
    <submittedName>
        <fullName evidence="17">Uncharacterized protein</fullName>
    </submittedName>
</protein>
<dbReference type="PROSITE" id="PS50330">
    <property type="entry name" value="UIM"/>
    <property type="match status" value="1"/>
</dbReference>
<keyword evidence="7" id="KW-0227">DNA damage</keyword>
<evidence type="ECO:0000256" key="6">
    <source>
        <dbReference type="ARBA" id="ARBA00022759"/>
    </source>
</evidence>
<dbReference type="InterPro" id="IPR001044">
    <property type="entry name" value="XPG/Rad2_eukaryotes"/>
</dbReference>
<comment type="function">
    <text evidence="13">Single-stranded DNA endonuclease involved in excision repair of DNA damaged with UV light, bulky adducts, or cross-linking agents. Essential for the incision step of excision-repair.</text>
</comment>
<dbReference type="Pfam" id="PF10290">
    <property type="entry name" value="YJL171C_Tos1_N"/>
    <property type="match status" value="1"/>
</dbReference>
<dbReference type="SMART" id="SM00485">
    <property type="entry name" value="XPGN"/>
    <property type="match status" value="1"/>
</dbReference>
<feature type="compositionally biased region" description="Low complexity" evidence="14">
    <location>
        <begin position="1666"/>
        <end position="1675"/>
    </location>
</feature>
<dbReference type="PROSITE" id="PS00841">
    <property type="entry name" value="XPG_1"/>
    <property type="match status" value="1"/>
</dbReference>
<dbReference type="Pfam" id="PF10287">
    <property type="entry name" value="YJL171C_Tos1_C"/>
    <property type="match status" value="1"/>
</dbReference>